<gene>
    <name evidence="2" type="ORF">C8E03_12311</name>
</gene>
<dbReference type="InterPro" id="IPR010982">
    <property type="entry name" value="Lambda_DNA-bd_dom_sf"/>
</dbReference>
<dbReference type="CDD" id="cd00093">
    <property type="entry name" value="HTH_XRE"/>
    <property type="match status" value="1"/>
</dbReference>
<accession>A0A318EIS0</accession>
<evidence type="ECO:0000313" key="3">
    <source>
        <dbReference type="Proteomes" id="UP000247523"/>
    </source>
</evidence>
<dbReference type="AlphaFoldDB" id="A0A318EIS0"/>
<dbReference type="GO" id="GO:0003677">
    <property type="term" value="F:DNA binding"/>
    <property type="evidence" value="ECO:0007669"/>
    <property type="project" value="InterPro"/>
</dbReference>
<protein>
    <submittedName>
        <fullName evidence="2">Helix-turn-helix protein</fullName>
    </submittedName>
</protein>
<evidence type="ECO:0000313" key="2">
    <source>
        <dbReference type="EMBL" id="PXV84724.1"/>
    </source>
</evidence>
<dbReference type="Pfam" id="PF01381">
    <property type="entry name" value="HTH_3"/>
    <property type="match status" value="1"/>
</dbReference>
<proteinExistence type="predicted"/>
<dbReference type="PROSITE" id="PS50943">
    <property type="entry name" value="HTH_CROC1"/>
    <property type="match status" value="1"/>
</dbReference>
<dbReference type="Proteomes" id="UP000247523">
    <property type="component" value="Unassembled WGS sequence"/>
</dbReference>
<sequence>MDKTAQPTAFGKVVKVRLIELNMTQVELAKRLGIKRQYLCRILNGDRSGKKYLSDIRKILEIHE</sequence>
<dbReference type="RefSeq" id="WP_242993675.1">
    <property type="nucleotide sequence ID" value="NZ_NOKA02000069.1"/>
</dbReference>
<evidence type="ECO:0000259" key="1">
    <source>
        <dbReference type="PROSITE" id="PS50943"/>
    </source>
</evidence>
<name>A0A318EIS0_9FIRM</name>
<dbReference type="Gene3D" id="1.10.260.40">
    <property type="entry name" value="lambda repressor-like DNA-binding domains"/>
    <property type="match status" value="1"/>
</dbReference>
<comment type="caution">
    <text evidence="2">The sequence shown here is derived from an EMBL/GenBank/DDBJ whole genome shotgun (WGS) entry which is preliminary data.</text>
</comment>
<dbReference type="SUPFAM" id="SSF47413">
    <property type="entry name" value="lambda repressor-like DNA-binding domains"/>
    <property type="match status" value="1"/>
</dbReference>
<dbReference type="InterPro" id="IPR001387">
    <property type="entry name" value="Cro/C1-type_HTH"/>
</dbReference>
<dbReference type="EMBL" id="QICS01000023">
    <property type="protein sequence ID" value="PXV84724.1"/>
    <property type="molecule type" value="Genomic_DNA"/>
</dbReference>
<organism evidence="2 3">
    <name type="scientific">Lachnotalea glycerini</name>
    <dbReference type="NCBI Taxonomy" id="1763509"/>
    <lineage>
        <taxon>Bacteria</taxon>
        <taxon>Bacillati</taxon>
        <taxon>Bacillota</taxon>
        <taxon>Clostridia</taxon>
        <taxon>Lachnospirales</taxon>
        <taxon>Lachnospiraceae</taxon>
        <taxon>Lachnotalea</taxon>
    </lineage>
</organism>
<feature type="domain" description="HTH cro/C1-type" evidence="1">
    <location>
        <begin position="14"/>
        <end position="48"/>
    </location>
</feature>
<reference evidence="2 3" key="1">
    <citation type="submission" date="2018-05" db="EMBL/GenBank/DDBJ databases">
        <title>Genomic Encyclopedia of Type Strains, Phase IV (KMG-IV): sequencing the most valuable type-strain genomes for metagenomic binning, comparative biology and taxonomic classification.</title>
        <authorList>
            <person name="Goeker M."/>
        </authorList>
    </citation>
    <scope>NUCLEOTIDE SEQUENCE [LARGE SCALE GENOMIC DNA]</scope>
    <source>
        <strain evidence="2 3">DSM 28816</strain>
    </source>
</reference>